<organism evidence="2 3">
    <name type="scientific">Actinomadura fibrosa</name>
    <dbReference type="NCBI Taxonomy" id="111802"/>
    <lineage>
        <taxon>Bacteria</taxon>
        <taxon>Bacillati</taxon>
        <taxon>Actinomycetota</taxon>
        <taxon>Actinomycetes</taxon>
        <taxon>Streptosporangiales</taxon>
        <taxon>Thermomonosporaceae</taxon>
        <taxon>Actinomadura</taxon>
    </lineage>
</organism>
<accession>A0ABW2XJM9</accession>
<protein>
    <submittedName>
        <fullName evidence="2">Transposase</fullName>
    </submittedName>
</protein>
<feature type="domain" description="Transposase IS116/IS110/IS902 C-terminal" evidence="1">
    <location>
        <begin position="2"/>
        <end position="62"/>
    </location>
</feature>
<evidence type="ECO:0000313" key="2">
    <source>
        <dbReference type="EMBL" id="MFD0684600.1"/>
    </source>
</evidence>
<proteinExistence type="predicted"/>
<reference evidence="3" key="1">
    <citation type="journal article" date="2019" name="Int. J. Syst. Evol. Microbiol.">
        <title>The Global Catalogue of Microorganisms (GCM) 10K type strain sequencing project: providing services to taxonomists for standard genome sequencing and annotation.</title>
        <authorList>
            <consortium name="The Broad Institute Genomics Platform"/>
            <consortium name="The Broad Institute Genome Sequencing Center for Infectious Disease"/>
            <person name="Wu L."/>
            <person name="Ma J."/>
        </authorList>
    </citation>
    <scope>NUCLEOTIDE SEQUENCE [LARGE SCALE GENOMIC DNA]</scope>
    <source>
        <strain evidence="3">JCM 9371</strain>
    </source>
</reference>
<gene>
    <name evidence="2" type="ORF">ACFQZM_08840</name>
</gene>
<dbReference type="InterPro" id="IPR003346">
    <property type="entry name" value="Transposase_20"/>
</dbReference>
<dbReference type="Pfam" id="PF02371">
    <property type="entry name" value="Transposase_20"/>
    <property type="match status" value="1"/>
</dbReference>
<dbReference type="RefSeq" id="WP_207399608.1">
    <property type="nucleotide sequence ID" value="NZ_JBHTGP010000003.1"/>
</dbReference>
<keyword evidence="3" id="KW-1185">Reference proteome</keyword>
<name>A0ABW2XJM9_9ACTN</name>
<comment type="caution">
    <text evidence="2">The sequence shown here is derived from an EMBL/GenBank/DDBJ whole genome shotgun (WGS) entry which is preliminary data.</text>
</comment>
<sequence length="75" mass="7874">MITSVPGIGTVLGARLLGELGDDPARFSDIAGLRGFAGTAPITRASGKSRIVSARHIRNDRLADACHWRAFAAIT</sequence>
<dbReference type="EMBL" id="JBHTGP010000003">
    <property type="protein sequence ID" value="MFD0684600.1"/>
    <property type="molecule type" value="Genomic_DNA"/>
</dbReference>
<evidence type="ECO:0000313" key="3">
    <source>
        <dbReference type="Proteomes" id="UP001597063"/>
    </source>
</evidence>
<dbReference type="Proteomes" id="UP001597063">
    <property type="component" value="Unassembled WGS sequence"/>
</dbReference>
<evidence type="ECO:0000259" key="1">
    <source>
        <dbReference type="Pfam" id="PF02371"/>
    </source>
</evidence>